<keyword evidence="2" id="KW-1185">Reference proteome</keyword>
<gene>
    <name evidence="1" type="ORF">GCM10023336_78230</name>
</gene>
<organism evidence="1 2">
    <name type="scientific">Streptomyces similanensis</name>
    <dbReference type="NCBI Taxonomy" id="1274988"/>
    <lineage>
        <taxon>Bacteria</taxon>
        <taxon>Bacillati</taxon>
        <taxon>Actinomycetota</taxon>
        <taxon>Actinomycetes</taxon>
        <taxon>Kitasatosporales</taxon>
        <taxon>Streptomycetaceae</taxon>
        <taxon>Streptomyces</taxon>
    </lineage>
</organism>
<sequence length="63" mass="6865">MAKDEHVLKAKDFAERAEKTLEEVSDPGAKAQTLALLALTHAVLETGYDIDNVRNAIEEMPVG</sequence>
<name>A0ABP9LT39_9ACTN</name>
<evidence type="ECO:0000313" key="1">
    <source>
        <dbReference type="EMBL" id="GAA5083220.1"/>
    </source>
</evidence>
<dbReference type="RefSeq" id="WP_345672812.1">
    <property type="nucleotide sequence ID" value="NZ_BAABKC010000160.1"/>
</dbReference>
<dbReference type="Proteomes" id="UP001500124">
    <property type="component" value="Unassembled WGS sequence"/>
</dbReference>
<comment type="caution">
    <text evidence="1">The sequence shown here is derived from an EMBL/GenBank/DDBJ whole genome shotgun (WGS) entry which is preliminary data.</text>
</comment>
<protein>
    <submittedName>
        <fullName evidence="1">Uncharacterized protein</fullName>
    </submittedName>
</protein>
<proteinExistence type="predicted"/>
<accession>A0ABP9LT39</accession>
<dbReference type="EMBL" id="BAABKC010000160">
    <property type="protein sequence ID" value="GAA5083220.1"/>
    <property type="molecule type" value="Genomic_DNA"/>
</dbReference>
<evidence type="ECO:0000313" key="2">
    <source>
        <dbReference type="Proteomes" id="UP001500124"/>
    </source>
</evidence>
<reference evidence="2" key="1">
    <citation type="journal article" date="2019" name="Int. J. Syst. Evol. Microbiol.">
        <title>The Global Catalogue of Microorganisms (GCM) 10K type strain sequencing project: providing services to taxonomists for standard genome sequencing and annotation.</title>
        <authorList>
            <consortium name="The Broad Institute Genomics Platform"/>
            <consortium name="The Broad Institute Genome Sequencing Center for Infectious Disease"/>
            <person name="Wu L."/>
            <person name="Ma J."/>
        </authorList>
    </citation>
    <scope>NUCLEOTIDE SEQUENCE [LARGE SCALE GENOMIC DNA]</scope>
    <source>
        <strain evidence="2">JCM 18410</strain>
    </source>
</reference>